<feature type="transmembrane region" description="Helical" evidence="1">
    <location>
        <begin position="318"/>
        <end position="340"/>
    </location>
</feature>
<dbReference type="AlphaFoldDB" id="A0A0J9HNP7"/>
<feature type="transmembrane region" description="Helical" evidence="1">
    <location>
        <begin position="182"/>
        <end position="200"/>
    </location>
</feature>
<feature type="transmembrane region" description="Helical" evidence="1">
    <location>
        <begin position="86"/>
        <end position="108"/>
    </location>
</feature>
<gene>
    <name evidence="2" type="ORF">WN50_32600</name>
</gene>
<protein>
    <recommendedName>
        <fullName evidence="4">Glycosyltransferase RgtA/B/C/D-like domain-containing protein</fullName>
    </recommendedName>
</protein>
<feature type="transmembrane region" description="Helical" evidence="1">
    <location>
        <begin position="383"/>
        <end position="402"/>
    </location>
</feature>
<evidence type="ECO:0000313" key="2">
    <source>
        <dbReference type="EMBL" id="KMW70809.1"/>
    </source>
</evidence>
<proteinExistence type="predicted"/>
<keyword evidence="1" id="KW-1133">Transmembrane helix</keyword>
<keyword evidence="1" id="KW-0812">Transmembrane</keyword>
<sequence>MLNLSLEKSSSRQVRLYFGLSLIVAIACGIGAFAKAWGQEYLIQDDARSHVVWMLRFLDPELFPNDKIIDYFQSVAPLGYANFYKVFSLLGVSPLLLNQILPTILGVITTGFCFGVCWEILPVPMAGFLSTLLLNQNLWLKDDLITATPRAFFYPLFLAFLYFLLRRSVIGVGIAIALLGGFYPQGVLIAVWVVIVHLFWERKQADPIRNTNDSILITALVIGSFVLFPYVINNSQWGDVINLTQAKTLPEFYPGGRASFFTDKPLDFWLTGDRSGFFPQEWFRKSFIPPQVFAGILLPVLLKYPARFPLAQKISRSVLILPELLLVSTGLFFLAHLLAFKLHHPSRYSQHSLRMIMAIAGGIAVTLILDAIFRKINEKQHKIFFKSALVVLVFLGLCYPSLTNRFPITNNVVGEIPLLYEFFAIQPKDTLIASLTDEVNNIPAFSQRSILVGSEYLLPYHQDYYTGMKQRTEALIKAQYSPNLAEVKRFIQDYKVDFWMIEENALTLEFVQQDDSLKKLSSTATAKVEENLKNGQKPILESLTDRCTVLQFQNYIILDANCLLNS</sequence>
<feature type="transmembrane region" description="Helical" evidence="1">
    <location>
        <begin position="212"/>
        <end position="232"/>
    </location>
</feature>
<accession>A0A0J9HNP7</accession>
<feature type="transmembrane region" description="Helical" evidence="1">
    <location>
        <begin position="352"/>
        <end position="371"/>
    </location>
</feature>
<dbReference type="PATRIC" id="fig|1637645.4.peg.1069"/>
<evidence type="ECO:0008006" key="4">
    <source>
        <dbReference type="Google" id="ProtNLM"/>
    </source>
</evidence>
<comment type="caution">
    <text evidence="2">The sequence shown here is derived from an EMBL/GenBank/DDBJ whole genome shotgun (WGS) entry which is preliminary data.</text>
</comment>
<evidence type="ECO:0000256" key="1">
    <source>
        <dbReference type="SAM" id="Phobius"/>
    </source>
</evidence>
<dbReference type="Proteomes" id="UP000033607">
    <property type="component" value="Unassembled WGS sequence"/>
</dbReference>
<dbReference type="OrthoDB" id="5443342at2"/>
<keyword evidence="1" id="KW-0472">Membrane</keyword>
<feature type="transmembrane region" description="Helical" evidence="1">
    <location>
        <begin position="16"/>
        <end position="34"/>
    </location>
</feature>
<organism evidence="2 3">
    <name type="scientific">Limnoraphis robusta CS-951</name>
    <dbReference type="NCBI Taxonomy" id="1637645"/>
    <lineage>
        <taxon>Bacteria</taxon>
        <taxon>Bacillati</taxon>
        <taxon>Cyanobacteriota</taxon>
        <taxon>Cyanophyceae</taxon>
        <taxon>Oscillatoriophycideae</taxon>
        <taxon>Oscillatoriales</taxon>
        <taxon>Sirenicapillariaceae</taxon>
        <taxon>Limnoraphis</taxon>
    </lineage>
</organism>
<name>A0A0J9HNP7_9CYAN</name>
<evidence type="ECO:0000313" key="3">
    <source>
        <dbReference type="Proteomes" id="UP000033607"/>
    </source>
</evidence>
<dbReference type="EMBL" id="LATL02000057">
    <property type="protein sequence ID" value="KMW70809.1"/>
    <property type="molecule type" value="Genomic_DNA"/>
</dbReference>
<dbReference type="RefSeq" id="WP_049558133.1">
    <property type="nucleotide sequence ID" value="NZ_LATL02000057.1"/>
</dbReference>
<reference evidence="2 3" key="1">
    <citation type="submission" date="2015-06" db="EMBL/GenBank/DDBJ databases">
        <title>Draft genome assembly of filamentous brackish cyanobacterium Limnoraphis robusta strain CS-951.</title>
        <authorList>
            <person name="Willis A."/>
            <person name="Parks M."/>
            <person name="Burford M.A."/>
        </authorList>
    </citation>
    <scope>NUCLEOTIDE SEQUENCE [LARGE SCALE GENOMIC DNA]</scope>
    <source>
        <strain evidence="2 3">CS-951</strain>
    </source>
</reference>
<feature type="transmembrane region" description="Helical" evidence="1">
    <location>
        <begin position="152"/>
        <end position="176"/>
    </location>
</feature>